<dbReference type="SUPFAM" id="SSF143243">
    <property type="entry name" value="Nqo5-like"/>
    <property type="match status" value="1"/>
</dbReference>
<dbReference type="OrthoDB" id="9801496at2"/>
<dbReference type="PANTHER" id="PTHR43485:SF1">
    <property type="entry name" value="FORMATE HYDROGENLYASE SUBUNIT 5-RELATED"/>
    <property type="match status" value="1"/>
</dbReference>
<keyword evidence="6" id="KW-1185">Reference proteome</keyword>
<evidence type="ECO:0000259" key="4">
    <source>
        <dbReference type="Pfam" id="PF00346"/>
    </source>
</evidence>
<gene>
    <name evidence="5" type="ORF">EYW49_10735</name>
</gene>
<proteinExistence type="predicted"/>
<organism evidence="5 6">
    <name type="scientific">Siculibacillus lacustris</name>
    <dbReference type="NCBI Taxonomy" id="1549641"/>
    <lineage>
        <taxon>Bacteria</taxon>
        <taxon>Pseudomonadati</taxon>
        <taxon>Pseudomonadota</taxon>
        <taxon>Alphaproteobacteria</taxon>
        <taxon>Hyphomicrobiales</taxon>
        <taxon>Ancalomicrobiaceae</taxon>
        <taxon>Siculibacillus</taxon>
    </lineage>
</organism>
<feature type="domain" description="NADH:ubiquinone oxidoreductase 30kDa subunit" evidence="3">
    <location>
        <begin position="65"/>
        <end position="129"/>
    </location>
</feature>
<comment type="caution">
    <text evidence="5">The sequence shown here is derived from an EMBL/GenBank/DDBJ whole genome shotgun (WGS) entry which is preliminary data.</text>
</comment>
<accession>A0A4Q9VPB9</accession>
<dbReference type="Pfam" id="PF00346">
    <property type="entry name" value="Complex1_49kDa"/>
    <property type="match status" value="1"/>
</dbReference>
<evidence type="ECO:0000313" key="6">
    <source>
        <dbReference type="Proteomes" id="UP000292781"/>
    </source>
</evidence>
<dbReference type="RefSeq" id="WP_131309446.1">
    <property type="nucleotide sequence ID" value="NZ_SJFN01000014.1"/>
</dbReference>
<reference evidence="5 6" key="1">
    <citation type="submission" date="2019-02" db="EMBL/GenBank/DDBJ databases">
        <title>Siculibacillus lacustris gen. nov., sp. nov., a new rosette-forming bacterium isolated from a freshwater crater lake (Lake St. Ana, Romania).</title>
        <authorList>
            <person name="Felfoldi T."/>
            <person name="Marton Z."/>
            <person name="Szabo A."/>
            <person name="Mentes A."/>
            <person name="Boka K."/>
            <person name="Marialigeti K."/>
            <person name="Mathe I."/>
            <person name="Koncz M."/>
            <person name="Schumann P."/>
            <person name="Toth E."/>
        </authorList>
    </citation>
    <scope>NUCLEOTIDE SEQUENCE [LARGE SCALE GENOMIC DNA]</scope>
    <source>
        <strain evidence="5 6">SA-279</strain>
    </source>
</reference>
<dbReference type="InterPro" id="IPR037232">
    <property type="entry name" value="NADH_quin_OxRdtase_su_C/D-like"/>
</dbReference>
<dbReference type="InterPro" id="IPR001135">
    <property type="entry name" value="NADH_Q_OxRdtase_suD"/>
</dbReference>
<evidence type="ECO:0000256" key="1">
    <source>
        <dbReference type="ARBA" id="ARBA00023002"/>
    </source>
</evidence>
<evidence type="ECO:0000256" key="2">
    <source>
        <dbReference type="ARBA" id="ARBA00023027"/>
    </source>
</evidence>
<dbReference type="EMBL" id="SJFN01000014">
    <property type="protein sequence ID" value="TBW37578.1"/>
    <property type="molecule type" value="Genomic_DNA"/>
</dbReference>
<dbReference type="GO" id="GO:0016651">
    <property type="term" value="F:oxidoreductase activity, acting on NAD(P)H"/>
    <property type="evidence" value="ECO:0007669"/>
    <property type="project" value="InterPro"/>
</dbReference>
<dbReference type="Proteomes" id="UP000292781">
    <property type="component" value="Unassembled WGS sequence"/>
</dbReference>
<keyword evidence="1" id="KW-0560">Oxidoreductase</keyword>
<dbReference type="PANTHER" id="PTHR43485">
    <property type="entry name" value="HYDROGENASE-4 COMPONENT G"/>
    <property type="match status" value="1"/>
</dbReference>
<dbReference type="GO" id="GO:0048038">
    <property type="term" value="F:quinone binding"/>
    <property type="evidence" value="ECO:0007669"/>
    <property type="project" value="InterPro"/>
</dbReference>
<dbReference type="InterPro" id="IPR001268">
    <property type="entry name" value="NADH_UbQ_OxRdtase_30kDa_su"/>
</dbReference>
<keyword evidence="2" id="KW-0520">NAD</keyword>
<name>A0A4Q9VPB9_9HYPH</name>
<evidence type="ECO:0000259" key="3">
    <source>
        <dbReference type="Pfam" id="PF00329"/>
    </source>
</evidence>
<dbReference type="InterPro" id="IPR029014">
    <property type="entry name" value="NiFe-Hase_large"/>
</dbReference>
<dbReference type="SUPFAM" id="SSF56762">
    <property type="entry name" value="HydB/Nqo4-like"/>
    <property type="match status" value="1"/>
</dbReference>
<evidence type="ECO:0000313" key="5">
    <source>
        <dbReference type="EMBL" id="TBW37578.1"/>
    </source>
</evidence>
<dbReference type="GO" id="GO:0051287">
    <property type="term" value="F:NAD binding"/>
    <property type="evidence" value="ECO:0007669"/>
    <property type="project" value="InterPro"/>
</dbReference>
<protein>
    <submittedName>
        <fullName evidence="5">Hydrogenase expression protein HypE</fullName>
    </submittedName>
</protein>
<dbReference type="AlphaFoldDB" id="A0A4Q9VPB9"/>
<feature type="domain" description="NADH-quinone oxidoreductase subunit D" evidence="4">
    <location>
        <begin position="274"/>
        <end position="512"/>
    </location>
</feature>
<dbReference type="InterPro" id="IPR052197">
    <property type="entry name" value="ComplexI_49kDa-like"/>
</dbReference>
<sequence length="516" mass="56030">MSLRSDLIGEAVAIEPQHPWPRIRVDAETWRRAILGIASGQADLAGLWSDGAAVHLALAEHGTGALLVISLACPDGTFPSVGVTHPPAQRPERAIRDLWGLEPEAAPDPRRWLDHGRWGLRHPLGDRAPHDTTPDAYPFLRAEGPPMHQIPVGPVHAGIIEPGHFRFTANGETVVRLEERLGYVHKGIEGLMIGASLDRAARLAARVSGDSTVAFSLAFARAAEAALGVAVPRRAVWLRALMAELERLANHLGDFGAICNDAAFSLMLAQCGILRERVLRAARTTFGHRLMMDRIVPGGAAVDLADPAPLRALIADLRDAFPELIELYDATASLQNRTVSTGVLDRDLARHWAVGGPIGRASGRSFDARRSPGYAPYDELDFTVPVRTEGDVDARIWIRIEEIGVSLGLIEQILDRLPPGPVLRPFDPTVVGRTSGEDEGDSAARSREGIALVEGFRGDVLVWVRVDDDGHIARCHLRDPSVFQWPLLEAVIEGNIVADFPLCNKSFNCSYSGHDL</sequence>
<dbReference type="GO" id="GO:0008137">
    <property type="term" value="F:NADH dehydrogenase (ubiquinone) activity"/>
    <property type="evidence" value="ECO:0007669"/>
    <property type="project" value="InterPro"/>
</dbReference>
<dbReference type="Pfam" id="PF00329">
    <property type="entry name" value="Complex1_30kDa"/>
    <property type="match status" value="1"/>
</dbReference>
<dbReference type="Gene3D" id="1.10.645.10">
    <property type="entry name" value="Cytochrome-c3 Hydrogenase, chain B"/>
    <property type="match status" value="1"/>
</dbReference>